<keyword evidence="2" id="KW-0964">Secreted</keyword>
<dbReference type="InterPro" id="IPR013858">
    <property type="entry name" value="Peptidase_M10B_C"/>
</dbReference>
<keyword evidence="3" id="KW-0677">Repeat</keyword>
<evidence type="ECO:0000256" key="3">
    <source>
        <dbReference type="ARBA" id="ARBA00022737"/>
    </source>
</evidence>
<dbReference type="Gene3D" id="2.150.10.10">
    <property type="entry name" value="Serralysin-like metalloprotease, C-terminal"/>
    <property type="match status" value="1"/>
</dbReference>
<evidence type="ECO:0000313" key="6">
    <source>
        <dbReference type="Proteomes" id="UP000603912"/>
    </source>
</evidence>
<reference evidence="5" key="2">
    <citation type="submission" date="2020-09" db="EMBL/GenBank/DDBJ databases">
        <authorList>
            <person name="Sun Q."/>
            <person name="Zhou Y."/>
        </authorList>
    </citation>
    <scope>NUCLEOTIDE SEQUENCE</scope>
    <source>
        <strain evidence="5">CGMCC 1.12214</strain>
    </source>
</reference>
<comment type="subcellular location">
    <subcellularLocation>
        <location evidence="1">Secreted</location>
    </subcellularLocation>
</comment>
<proteinExistence type="predicted"/>
<evidence type="ECO:0000256" key="1">
    <source>
        <dbReference type="ARBA" id="ARBA00004613"/>
    </source>
</evidence>
<evidence type="ECO:0000259" key="4">
    <source>
        <dbReference type="Pfam" id="PF08548"/>
    </source>
</evidence>
<protein>
    <recommendedName>
        <fullName evidence="4">Peptidase M10 serralysin C-terminal domain-containing protein</fullName>
    </recommendedName>
</protein>
<dbReference type="InterPro" id="IPR011050">
    <property type="entry name" value="Pectin_lyase_fold/virulence"/>
</dbReference>
<dbReference type="NCBIfam" id="TIGR01965">
    <property type="entry name" value="VCBS_repeat"/>
    <property type="match status" value="2"/>
</dbReference>
<reference evidence="5" key="1">
    <citation type="journal article" date="2014" name="Int. J. Syst. Evol. Microbiol.">
        <title>Complete genome sequence of Corynebacterium casei LMG S-19264T (=DSM 44701T), isolated from a smear-ripened cheese.</title>
        <authorList>
            <consortium name="US DOE Joint Genome Institute (JGI-PGF)"/>
            <person name="Walter F."/>
            <person name="Albersmeier A."/>
            <person name="Kalinowski J."/>
            <person name="Ruckert C."/>
        </authorList>
    </citation>
    <scope>NUCLEOTIDE SEQUENCE</scope>
    <source>
        <strain evidence="5">CGMCC 1.12214</strain>
    </source>
</reference>
<dbReference type="GO" id="GO:0005509">
    <property type="term" value="F:calcium ion binding"/>
    <property type="evidence" value="ECO:0007669"/>
    <property type="project" value="InterPro"/>
</dbReference>
<dbReference type="Proteomes" id="UP000603912">
    <property type="component" value="Unassembled WGS sequence"/>
</dbReference>
<evidence type="ECO:0000313" key="5">
    <source>
        <dbReference type="EMBL" id="GGH17330.1"/>
    </source>
</evidence>
<dbReference type="SUPFAM" id="SSF51120">
    <property type="entry name" value="beta-Roll"/>
    <property type="match status" value="1"/>
</dbReference>
<dbReference type="EMBL" id="BMES01000001">
    <property type="protein sequence ID" value="GGH17330.1"/>
    <property type="molecule type" value="Genomic_DNA"/>
</dbReference>
<accession>A0A917MJE5</accession>
<organism evidence="5 6">
    <name type="scientific">Alsobacter metallidurans</name>
    <dbReference type="NCBI Taxonomy" id="340221"/>
    <lineage>
        <taxon>Bacteria</taxon>
        <taxon>Pseudomonadati</taxon>
        <taxon>Pseudomonadota</taxon>
        <taxon>Alphaproteobacteria</taxon>
        <taxon>Hyphomicrobiales</taxon>
        <taxon>Alsobacteraceae</taxon>
        <taxon>Alsobacter</taxon>
    </lineage>
</organism>
<gene>
    <name evidence="5" type="ORF">GCM10007036_18670</name>
</gene>
<dbReference type="InterPro" id="IPR010221">
    <property type="entry name" value="VCBS_dom"/>
</dbReference>
<feature type="domain" description="Peptidase M10 serralysin C-terminal" evidence="4">
    <location>
        <begin position="334"/>
        <end position="450"/>
    </location>
</feature>
<dbReference type="GO" id="GO:0005615">
    <property type="term" value="C:extracellular space"/>
    <property type="evidence" value="ECO:0007669"/>
    <property type="project" value="InterPro"/>
</dbReference>
<name>A0A917MJE5_9HYPH</name>
<dbReference type="SUPFAM" id="SSF51126">
    <property type="entry name" value="Pectin lyase-like"/>
    <property type="match status" value="1"/>
</dbReference>
<dbReference type="InterPro" id="IPR011049">
    <property type="entry name" value="Serralysin-like_metalloprot_C"/>
</dbReference>
<evidence type="ECO:0000256" key="2">
    <source>
        <dbReference type="ARBA" id="ARBA00022525"/>
    </source>
</evidence>
<sequence length="757" mass="78307">MKATAELTSIANNNGMSSLPAVTGNVGATTAPNAMKSFKALDAADGVYYAKGINTLAITKNGAVFDGVNFSGVQLNVQADNVVFKNCYFDARVGAYGINAFPGSDNLTVDHCTFDGLKLNRAYTDFVSSRGLNTTITNCAFLNAPEDGLSIVSGKIAGNYIAGGAYHSTAHSDAIYIAKTLGPIVIQDNIIDWRTSGANNALRVTGEGGDVSNVTVTRNIMLGGGYTVLVTDGATLTHTAAQIGSVTKVKVYDNVVDFGSFGNLYSQDRPADLVYAGNHYASGPLQHAGASSAAADPASSLLNNLWATTAGQTLNGTGIADRILGGGGSNLIQAGAGDDVVQGGADRDYISLGAGRDRVKISSWNDGRDFVSDFVHGQDRLDLAALAGTGVKVSDWTWVGSKGFTGAAWQLRASTTNGTTVVQLDRNGDLTADFSIDLKGAVALSLSDFILSHNTAVSASPAPTPPVIPAPPTKPAPTADDAHAPTVAAGVVATALAETAANSGKTSYAHKTGVFNFSDLDIGDAHHVSVTNAGPSYVGGLNASVQTQASGSKAGAVQWTYAATERALDTLSAGEVVKQTFNVKIADDDGKWTSKAVVVSLAGSEDAPNIRGAMTANAYEGQSTTIRKQGALAFNDVDRKDTLTTSLIDKSVHFTGAAGQDLTNHLTKAQIAQFENAIQFKGAAHGNEGSGQWSLNLADSAVRFLDLRETLTIHMTVGVHDQHGGHAEAEVVATIRGVNDDHPTLHAANFSADLLLI</sequence>
<dbReference type="AlphaFoldDB" id="A0A917MJE5"/>
<comment type="caution">
    <text evidence="5">The sequence shown here is derived from an EMBL/GenBank/DDBJ whole genome shotgun (WGS) entry which is preliminary data.</text>
</comment>
<dbReference type="Pfam" id="PF08548">
    <property type="entry name" value="Peptidase_M10_C"/>
    <property type="match status" value="1"/>
</dbReference>
<keyword evidence="6" id="KW-1185">Reference proteome</keyword>